<gene>
    <name evidence="1" type="ORF">BQ2448_6010</name>
</gene>
<name>A0A238F677_9BASI</name>
<keyword evidence="2" id="KW-1185">Reference proteome</keyword>
<dbReference type="AlphaFoldDB" id="A0A238F677"/>
<dbReference type="Proteomes" id="UP000198372">
    <property type="component" value="Unassembled WGS sequence"/>
</dbReference>
<protein>
    <submittedName>
        <fullName evidence="1">BQ2448_6010 protein</fullName>
    </submittedName>
</protein>
<proteinExistence type="predicted"/>
<evidence type="ECO:0000313" key="2">
    <source>
        <dbReference type="Proteomes" id="UP000198372"/>
    </source>
</evidence>
<reference evidence="2" key="1">
    <citation type="submission" date="2016-09" db="EMBL/GenBank/DDBJ databases">
        <authorList>
            <person name="Jeantristanb JTB J.-T."/>
            <person name="Ricardo R."/>
        </authorList>
    </citation>
    <scope>NUCLEOTIDE SEQUENCE [LARGE SCALE GENOMIC DNA]</scope>
</reference>
<dbReference type="EMBL" id="FMSP01000001">
    <property type="protein sequence ID" value="SCV67364.1"/>
    <property type="molecule type" value="Genomic_DNA"/>
</dbReference>
<sequence>MSSIQSLPLEIIQRIASLSMAPVDLRTCAYELPNHMPYSDLRAGSLVCRSWRKVFQLEMCRIVYVNNVGRLNKLVASRLIQRYSVHGFVGRMYAARGSSFRSIHNMLSQAQRLDFLDLYMDSFWMDPKLSANLQSKLALTLSLALRTALLKIDHFFIRKGLQLLRLYLGSKFGFHPNNKSFGLLLPSLKSLTIDNGGQLWATDHSAFYSIDTPMLRELHFNDGGGAMITPWTHSLVYTNPSEDMRYWSKA</sequence>
<evidence type="ECO:0000313" key="1">
    <source>
        <dbReference type="EMBL" id="SCV67364.1"/>
    </source>
</evidence>
<accession>A0A238F677</accession>
<organism evidence="1 2">
    <name type="scientific">Microbotryum intermedium</name>
    <dbReference type="NCBI Taxonomy" id="269621"/>
    <lineage>
        <taxon>Eukaryota</taxon>
        <taxon>Fungi</taxon>
        <taxon>Dikarya</taxon>
        <taxon>Basidiomycota</taxon>
        <taxon>Pucciniomycotina</taxon>
        <taxon>Microbotryomycetes</taxon>
        <taxon>Microbotryales</taxon>
        <taxon>Microbotryaceae</taxon>
        <taxon>Microbotryum</taxon>
    </lineage>
</organism>